<dbReference type="CDD" id="cd02869">
    <property type="entry name" value="PseudoU_synth_RluA_like"/>
    <property type="match status" value="1"/>
</dbReference>
<evidence type="ECO:0000313" key="4">
    <source>
        <dbReference type="Proteomes" id="UP000261284"/>
    </source>
</evidence>
<dbReference type="Gene3D" id="3.30.2350.10">
    <property type="entry name" value="Pseudouridine synthase"/>
    <property type="match status" value="1"/>
</dbReference>
<evidence type="ECO:0000256" key="1">
    <source>
        <dbReference type="ARBA" id="ARBA00010876"/>
    </source>
</evidence>
<comment type="caution">
    <text evidence="3">The sequence shown here is derived from an EMBL/GenBank/DDBJ whole genome shotgun (WGS) entry which is preliminary data.</text>
</comment>
<dbReference type="Proteomes" id="UP000261284">
    <property type="component" value="Unassembled WGS sequence"/>
</dbReference>
<gene>
    <name evidence="3" type="ORF">DXN05_01200</name>
</gene>
<dbReference type="AlphaFoldDB" id="A0A3E1NNY9"/>
<dbReference type="GO" id="GO:0003723">
    <property type="term" value="F:RNA binding"/>
    <property type="evidence" value="ECO:0007669"/>
    <property type="project" value="InterPro"/>
</dbReference>
<dbReference type="Pfam" id="PF00849">
    <property type="entry name" value="PseudoU_synth_2"/>
    <property type="match status" value="1"/>
</dbReference>
<evidence type="ECO:0000313" key="3">
    <source>
        <dbReference type="EMBL" id="RFM29630.1"/>
    </source>
</evidence>
<organism evidence="3 4">
    <name type="scientific">Deminuibacter soli</name>
    <dbReference type="NCBI Taxonomy" id="2291815"/>
    <lineage>
        <taxon>Bacteria</taxon>
        <taxon>Pseudomonadati</taxon>
        <taxon>Bacteroidota</taxon>
        <taxon>Chitinophagia</taxon>
        <taxon>Chitinophagales</taxon>
        <taxon>Chitinophagaceae</taxon>
        <taxon>Deminuibacter</taxon>
    </lineage>
</organism>
<dbReference type="GO" id="GO:0000455">
    <property type="term" value="P:enzyme-directed rRNA pseudouridine synthesis"/>
    <property type="evidence" value="ECO:0007669"/>
    <property type="project" value="TreeGrafter"/>
</dbReference>
<proteinExistence type="inferred from homology"/>
<comment type="similarity">
    <text evidence="1">Belongs to the pseudouridine synthase RluA family.</text>
</comment>
<dbReference type="InterPro" id="IPR020103">
    <property type="entry name" value="PsdUridine_synth_cat_dom_sf"/>
</dbReference>
<feature type="domain" description="Pseudouridine synthase RsuA/RluA-like" evidence="2">
    <location>
        <begin position="15"/>
        <end position="161"/>
    </location>
</feature>
<dbReference type="GO" id="GO:0140098">
    <property type="term" value="F:catalytic activity, acting on RNA"/>
    <property type="evidence" value="ECO:0007669"/>
    <property type="project" value="UniProtKB-ARBA"/>
</dbReference>
<dbReference type="PANTHER" id="PTHR21600">
    <property type="entry name" value="MITOCHONDRIAL RNA PSEUDOURIDINE SYNTHASE"/>
    <property type="match status" value="1"/>
</dbReference>
<dbReference type="EMBL" id="QTJU01000001">
    <property type="protein sequence ID" value="RFM29630.1"/>
    <property type="molecule type" value="Genomic_DNA"/>
</dbReference>
<dbReference type="OrthoDB" id="9807829at2"/>
<dbReference type="InterPro" id="IPR006145">
    <property type="entry name" value="PsdUridine_synth_RsuA/RluA"/>
</dbReference>
<dbReference type="RefSeq" id="WP_116845386.1">
    <property type="nucleotide sequence ID" value="NZ_QTJU01000001.1"/>
</dbReference>
<dbReference type="InterPro" id="IPR006224">
    <property type="entry name" value="PsdUridine_synth_RluA-like_CS"/>
</dbReference>
<keyword evidence="4" id="KW-1185">Reference proteome</keyword>
<sequence>MIKTGVEVLVENDCFIAINKPARLLSIPDREGKDISLKKILEEQYGKGNIFTVHRLDRDTSGVIVFAKDEATHKQLSALFEGRDVEKYYVGLVQGTPFSDKGSIEEPIMEHPGKITKMMTHQKGKPSHTEYEVLEKFRRYTLMRFQIHTGRTHQIRVHMQHMGNSIVCDELYGSAEPIFISALKNNYHLSKKEDAERPILSRLALHSQQLKFTFNDVEYNIEAPLPKDLRALLQQMRKLKA</sequence>
<evidence type="ECO:0000259" key="2">
    <source>
        <dbReference type="Pfam" id="PF00849"/>
    </source>
</evidence>
<dbReference type="PANTHER" id="PTHR21600:SF87">
    <property type="entry name" value="RNA PSEUDOURIDYLATE SYNTHASE DOMAIN-CONTAINING PROTEIN 1"/>
    <property type="match status" value="1"/>
</dbReference>
<name>A0A3E1NNY9_9BACT</name>
<dbReference type="GO" id="GO:0009982">
    <property type="term" value="F:pseudouridine synthase activity"/>
    <property type="evidence" value="ECO:0007669"/>
    <property type="project" value="InterPro"/>
</dbReference>
<dbReference type="PROSITE" id="PS01129">
    <property type="entry name" value="PSI_RLU"/>
    <property type="match status" value="1"/>
</dbReference>
<accession>A0A3E1NNY9</accession>
<dbReference type="SUPFAM" id="SSF55120">
    <property type="entry name" value="Pseudouridine synthase"/>
    <property type="match status" value="1"/>
</dbReference>
<protein>
    <submittedName>
        <fullName evidence="3">RNA pseudouridine synthase</fullName>
    </submittedName>
</protein>
<dbReference type="InterPro" id="IPR050188">
    <property type="entry name" value="RluA_PseudoU_synthase"/>
</dbReference>
<reference evidence="3 4" key="1">
    <citation type="submission" date="2018-08" db="EMBL/GenBank/DDBJ databases">
        <title>Chitinophagaceae sp. K23C18032701, a novel bacterium isolated from forest soil.</title>
        <authorList>
            <person name="Wang C."/>
        </authorList>
    </citation>
    <scope>NUCLEOTIDE SEQUENCE [LARGE SCALE GENOMIC DNA]</scope>
    <source>
        <strain evidence="3 4">K23C18032701</strain>
    </source>
</reference>